<dbReference type="InterPro" id="IPR048588">
    <property type="entry name" value="CvfB_S1_2nd"/>
</dbReference>
<evidence type="ECO:0000313" key="6">
    <source>
        <dbReference type="EMBL" id="WCG22075.1"/>
    </source>
</evidence>
<gene>
    <name evidence="6" type="ORF">PML95_06625</name>
</gene>
<dbReference type="RefSeq" id="WP_023605551.1">
    <property type="nucleotide sequence ID" value="NZ_CP090216.1"/>
</dbReference>
<name>A0AAE9XK21_9ENTE</name>
<dbReference type="InterPro" id="IPR048587">
    <property type="entry name" value="CvfB_S1_3rd"/>
</dbReference>
<dbReference type="Pfam" id="PF13509">
    <property type="entry name" value="S1_2"/>
    <property type="match status" value="1"/>
</dbReference>
<dbReference type="InterPro" id="IPR014464">
    <property type="entry name" value="CvfB_fam"/>
</dbReference>
<evidence type="ECO:0000259" key="2">
    <source>
        <dbReference type="Pfam" id="PF13509"/>
    </source>
</evidence>
<feature type="domain" description="Conserved virulence factor B second S1" evidence="4">
    <location>
        <begin position="71"/>
        <end position="131"/>
    </location>
</feature>
<dbReference type="Pfam" id="PF17783">
    <property type="entry name" value="WHD_CvfB"/>
    <property type="match status" value="1"/>
</dbReference>
<evidence type="ECO:0000256" key="1">
    <source>
        <dbReference type="PIRNR" id="PIRNR012524"/>
    </source>
</evidence>
<feature type="domain" description="Conserved virulence factor B-like winged helix" evidence="3">
    <location>
        <begin position="225"/>
        <end position="282"/>
    </location>
</feature>
<dbReference type="PANTHER" id="PTHR37296">
    <property type="entry name" value="CONSERVED VIRULENCE FACTOR B"/>
    <property type="match status" value="1"/>
</dbReference>
<proteinExistence type="inferred from homology"/>
<dbReference type="Gene3D" id="2.40.50.330">
    <property type="match status" value="1"/>
</dbReference>
<dbReference type="InterPro" id="IPR012340">
    <property type="entry name" value="NA-bd_OB-fold"/>
</dbReference>
<dbReference type="Pfam" id="PF21543">
    <property type="entry name" value="CvfB_2nd"/>
    <property type="match status" value="1"/>
</dbReference>
<dbReference type="InterPro" id="IPR036388">
    <property type="entry name" value="WH-like_DNA-bd_sf"/>
</dbReference>
<dbReference type="EMBL" id="CP116507">
    <property type="protein sequence ID" value="WCG22075.1"/>
    <property type="molecule type" value="Genomic_DNA"/>
</dbReference>
<comment type="similarity">
    <text evidence="1">Belongs to the CvfB family.</text>
</comment>
<dbReference type="InterPro" id="IPR039566">
    <property type="entry name" value="CvfB_S1_st"/>
</dbReference>
<dbReference type="Gene3D" id="1.10.10.10">
    <property type="entry name" value="Winged helix-like DNA-binding domain superfamily/Winged helix DNA-binding domain"/>
    <property type="match status" value="1"/>
</dbReference>
<organism evidence="6 7">
    <name type="scientific">Vagococcus lutrae</name>
    <dbReference type="NCBI Taxonomy" id="81947"/>
    <lineage>
        <taxon>Bacteria</taxon>
        <taxon>Bacillati</taxon>
        <taxon>Bacillota</taxon>
        <taxon>Bacilli</taxon>
        <taxon>Lactobacillales</taxon>
        <taxon>Enterococcaceae</taxon>
        <taxon>Vagococcus</taxon>
    </lineage>
</organism>
<dbReference type="PANTHER" id="PTHR37296:SF1">
    <property type="entry name" value="CONSERVED VIRULENCE FACTOR B"/>
    <property type="match status" value="1"/>
</dbReference>
<dbReference type="Pfam" id="PF21191">
    <property type="entry name" value="CvfB_1st"/>
    <property type="match status" value="1"/>
</dbReference>
<evidence type="ECO:0000259" key="5">
    <source>
        <dbReference type="Pfam" id="PF21543"/>
    </source>
</evidence>
<accession>A0AAE9XK21</accession>
<evidence type="ECO:0000313" key="7">
    <source>
        <dbReference type="Proteomes" id="UP001179600"/>
    </source>
</evidence>
<reference evidence="6" key="1">
    <citation type="submission" date="2023-01" db="EMBL/GenBank/DDBJ databases">
        <title>Oxazolidinone resistance genes in florfenicol resistant enterococci from beef cattle and veal calves at slaughter.</title>
        <authorList>
            <person name="Biggel M."/>
        </authorList>
    </citation>
    <scope>NUCLEOTIDE SEQUENCE</scope>
    <source>
        <strain evidence="6">K204-1</strain>
    </source>
</reference>
<protein>
    <submittedName>
        <fullName evidence="6">S1-like domain-containing RNA-binding protein</fullName>
    </submittedName>
</protein>
<dbReference type="Gene3D" id="2.40.50.140">
    <property type="entry name" value="Nucleic acid-binding proteins"/>
    <property type="match status" value="2"/>
</dbReference>
<feature type="domain" description="Conserved virulence factor B first S1" evidence="2">
    <location>
        <begin position="5"/>
        <end position="61"/>
    </location>
</feature>
<evidence type="ECO:0000259" key="3">
    <source>
        <dbReference type="Pfam" id="PF17783"/>
    </source>
</evidence>
<feature type="domain" description="Conserved virulence factor B third S1" evidence="5">
    <location>
        <begin position="140"/>
        <end position="213"/>
    </location>
</feature>
<dbReference type="InterPro" id="IPR040764">
    <property type="entry name" value="CvfB_WH"/>
</dbReference>
<dbReference type="Proteomes" id="UP001179600">
    <property type="component" value="Chromosome"/>
</dbReference>
<dbReference type="AlphaFoldDB" id="A0AAE9XK21"/>
<evidence type="ECO:0000259" key="4">
    <source>
        <dbReference type="Pfam" id="PF21191"/>
    </source>
</evidence>
<sequence length="285" mass="32451">MKELLGTTFTGLVTDENEHSYFIQKQGITFRLDKSEGEHELGEAVEGFGYVNQQGDYRMTTEIPAIRQGQYAFGEVVATRRDLGAFVDIGLPDKEMALSLDELSEMRELWPKKGDKLCVTLRVDDKNRMWASLAEDEYIHSLSRVATEDMHNKDVLAIVYRTKLVGTFVLTEDYHLGFIHPDEREQEPRLGEEVKARVIGVRPDGMLNLSLKPRAHEVISDDAMMILTFLEQSRDGVIPYSDKSTPEEIKQMFAISKGQFKRALGSLMKQGKIKQENGKTYLIKK</sequence>
<dbReference type="PIRSF" id="PIRSF012524">
    <property type="entry name" value="YitL_S1"/>
    <property type="match status" value="1"/>
</dbReference>